<keyword evidence="4" id="KW-0560">Oxidoreductase</keyword>
<sequence>MSTAKLVKVPKIDLLYTRNDISDSTKKHAISVLNPLVVQLINLSLMTKQAHWNLRGRNFIAVHELLDEFNSSILEHQDELAERVVQMGGTAMGTIESVHGYTPLKAYPTNIHDVQDHLKALADRAAVVANNVRKAIDEVGEVDAEDILTGASRDLDKYLWFIEANIEK</sequence>
<dbReference type="InterPro" id="IPR023188">
    <property type="entry name" value="DPS_DNA-bd_CS"/>
</dbReference>
<dbReference type="EC" id="1.16.-.-" evidence="4"/>
<dbReference type="PIRSF" id="PIRSF005900">
    <property type="entry name" value="Dps"/>
    <property type="match status" value="1"/>
</dbReference>
<proteinExistence type="inferred from homology"/>
<dbReference type="PROSITE" id="PS00818">
    <property type="entry name" value="DPS_1"/>
    <property type="match status" value="1"/>
</dbReference>
<dbReference type="NCBIfam" id="NF006975">
    <property type="entry name" value="PRK09448.1"/>
    <property type="match status" value="1"/>
</dbReference>
<evidence type="ECO:0000256" key="1">
    <source>
        <dbReference type="ARBA" id="ARBA00009497"/>
    </source>
</evidence>
<evidence type="ECO:0000256" key="2">
    <source>
        <dbReference type="RuleBase" id="RU003875"/>
    </source>
</evidence>
<feature type="domain" description="Ferritin/DPS" evidence="3">
    <location>
        <begin position="33"/>
        <end position="168"/>
    </location>
</feature>
<dbReference type="PRINTS" id="PR01346">
    <property type="entry name" value="HELNAPAPROT"/>
</dbReference>
<dbReference type="PANTHER" id="PTHR42932:SF3">
    <property type="entry name" value="DNA PROTECTION DURING STARVATION PROTEIN"/>
    <property type="match status" value="1"/>
</dbReference>
<dbReference type="GO" id="GO:0008199">
    <property type="term" value="F:ferric iron binding"/>
    <property type="evidence" value="ECO:0007669"/>
    <property type="project" value="InterPro"/>
</dbReference>
<comment type="similarity">
    <text evidence="1 2">Belongs to the Dps family.</text>
</comment>
<dbReference type="SUPFAM" id="SSF47240">
    <property type="entry name" value="Ferritin-like"/>
    <property type="match status" value="1"/>
</dbReference>
<dbReference type="InterPro" id="IPR008331">
    <property type="entry name" value="Ferritin_DPS_dom"/>
</dbReference>
<evidence type="ECO:0000313" key="4">
    <source>
        <dbReference type="EMBL" id="SSW95298.1"/>
    </source>
</evidence>
<dbReference type="Gene3D" id="1.20.1260.10">
    <property type="match status" value="1"/>
</dbReference>
<dbReference type="PANTHER" id="PTHR42932">
    <property type="entry name" value="GENERAL STRESS PROTEIN 20U"/>
    <property type="match status" value="1"/>
</dbReference>
<evidence type="ECO:0000259" key="3">
    <source>
        <dbReference type="Pfam" id="PF00210"/>
    </source>
</evidence>
<name>A0A3B0M5B6_9GAMM</name>
<dbReference type="InterPro" id="IPR009078">
    <property type="entry name" value="Ferritin-like_SF"/>
</dbReference>
<accession>A0A3B0M5B6</accession>
<dbReference type="EMBL" id="UFQR01000003">
    <property type="protein sequence ID" value="SSW95298.1"/>
    <property type="molecule type" value="Genomic_DNA"/>
</dbReference>
<dbReference type="Pfam" id="PF00210">
    <property type="entry name" value="Ferritin"/>
    <property type="match status" value="1"/>
</dbReference>
<organism evidence="4">
    <name type="scientific">Arsenophonus endosymbiont of Trialeurodes vaporariorum</name>
    <dbReference type="NCBI Taxonomy" id="235567"/>
    <lineage>
        <taxon>Bacteria</taxon>
        <taxon>Pseudomonadati</taxon>
        <taxon>Pseudomonadota</taxon>
        <taxon>Gammaproteobacteria</taxon>
        <taxon>Enterobacterales</taxon>
        <taxon>Morganellaceae</taxon>
        <taxon>Arsenophonus</taxon>
    </lineage>
</organism>
<gene>
    <name evidence="4" type="primary">dps</name>
    <name evidence="4" type="ORF">ARTV_1046</name>
</gene>
<dbReference type="InterPro" id="IPR012347">
    <property type="entry name" value="Ferritin-like"/>
</dbReference>
<dbReference type="AlphaFoldDB" id="A0A3B0M5B6"/>
<dbReference type="CDD" id="cd01043">
    <property type="entry name" value="DPS"/>
    <property type="match status" value="1"/>
</dbReference>
<reference evidence="4" key="1">
    <citation type="submission" date="2018-04" db="EMBL/GenBank/DDBJ databases">
        <authorList>
            <person name="Go L.Y."/>
            <person name="Mitchell J.A."/>
        </authorList>
    </citation>
    <scope>NUCLEOTIDE SEQUENCE</scope>
    <source>
        <strain evidence="4">ARTV</strain>
    </source>
</reference>
<dbReference type="InterPro" id="IPR002177">
    <property type="entry name" value="DPS_DNA-bd"/>
</dbReference>
<protein>
    <submittedName>
        <fullName evidence="4">DNA protection during starvation protein</fullName>
        <ecNumber evidence="4">1.16.-.-</ecNumber>
    </submittedName>
</protein>
<dbReference type="GO" id="GO:0016722">
    <property type="term" value="F:oxidoreductase activity, acting on metal ions"/>
    <property type="evidence" value="ECO:0007669"/>
    <property type="project" value="InterPro"/>
</dbReference>